<accession>A0A0A6X2D3</accession>
<protein>
    <recommendedName>
        <fullName evidence="3">PRC-barrel domain-containing protein</fullName>
    </recommendedName>
</protein>
<reference evidence="1 2" key="1">
    <citation type="submission" date="2014-10" db="EMBL/GenBank/DDBJ databases">
        <title>Draft genome sequence of Actinoplanes utahensis NRRL 12052.</title>
        <authorList>
            <person name="Velasco-Bucheli B."/>
            <person name="del Cerro C."/>
            <person name="Hormigo D."/>
            <person name="Garcia J.L."/>
            <person name="Acebal C."/>
            <person name="Arroyo M."/>
            <person name="de la Mata I."/>
        </authorList>
    </citation>
    <scope>NUCLEOTIDE SEQUENCE [LARGE SCALE GENOMIC DNA]</scope>
    <source>
        <strain evidence="1 2">NRRL 12052</strain>
    </source>
</reference>
<dbReference type="OrthoDB" id="3296094at2"/>
<gene>
    <name evidence="1" type="ORF">MB27_29940</name>
</gene>
<sequence length="110" mass="11248">MQPTEQYGTTMPTQPLPIARVNVGMMVVDAAGDQVGTVSAVQMPGTDVHPDTVAGVAEALMASGYLRIDGSGALSNDVYVSGEQIAGSVEGEPGVVNLHAGRADLHRATD</sequence>
<dbReference type="AlphaFoldDB" id="A0A0A6X2D3"/>
<dbReference type="EMBL" id="JRTT01000049">
    <property type="protein sequence ID" value="KHD74247.1"/>
    <property type="molecule type" value="Genomic_DNA"/>
</dbReference>
<keyword evidence="2" id="KW-1185">Reference proteome</keyword>
<dbReference type="Proteomes" id="UP000054537">
    <property type="component" value="Unassembled WGS sequence"/>
</dbReference>
<comment type="caution">
    <text evidence="1">The sequence shown here is derived from an EMBL/GenBank/DDBJ whole genome shotgun (WGS) entry which is preliminary data.</text>
</comment>
<evidence type="ECO:0000313" key="1">
    <source>
        <dbReference type="EMBL" id="KHD74247.1"/>
    </source>
</evidence>
<organism evidence="1 2">
    <name type="scientific">Actinoplanes utahensis</name>
    <dbReference type="NCBI Taxonomy" id="1869"/>
    <lineage>
        <taxon>Bacteria</taxon>
        <taxon>Bacillati</taxon>
        <taxon>Actinomycetota</taxon>
        <taxon>Actinomycetes</taxon>
        <taxon>Micromonosporales</taxon>
        <taxon>Micromonosporaceae</taxon>
        <taxon>Actinoplanes</taxon>
    </lineage>
</organism>
<proteinExistence type="predicted"/>
<evidence type="ECO:0000313" key="2">
    <source>
        <dbReference type="Proteomes" id="UP000054537"/>
    </source>
</evidence>
<name>A0A0A6X2D3_ACTUT</name>
<evidence type="ECO:0008006" key="3">
    <source>
        <dbReference type="Google" id="ProtNLM"/>
    </source>
</evidence>